<gene>
    <name evidence="1" type="ORF">DP116_26525</name>
</gene>
<protein>
    <recommendedName>
        <fullName evidence="3">Filamentous hemagglutinin</fullName>
    </recommendedName>
</protein>
<sequence>GNIQIKADSLSLTNDASLFANSSGQGDPGNIEVTARQIRLNNKAKFNAESASGNGGNINLRVRDLLLLRRGSQISTSAGTDQKGGNGGNITINAPSGFIVSVPNENSDITCRKFGCFFSTMSYSLNQ</sequence>
<accession>A0ABX1PE88</accession>
<organism evidence="1 2">
    <name type="scientific">Brasilonema bromeliae SPC951</name>
    <dbReference type="NCBI Taxonomy" id="385972"/>
    <lineage>
        <taxon>Bacteria</taxon>
        <taxon>Bacillati</taxon>
        <taxon>Cyanobacteriota</taxon>
        <taxon>Cyanophyceae</taxon>
        <taxon>Nostocales</taxon>
        <taxon>Scytonemataceae</taxon>
        <taxon>Brasilonema</taxon>
        <taxon>Bromeliae group (in: Brasilonema)</taxon>
    </lineage>
</organism>
<feature type="non-terminal residue" evidence="1">
    <location>
        <position position="1"/>
    </location>
</feature>
<evidence type="ECO:0000313" key="2">
    <source>
        <dbReference type="Proteomes" id="UP000718564"/>
    </source>
</evidence>
<dbReference type="EMBL" id="QMEB01000319">
    <property type="protein sequence ID" value="NMG22799.1"/>
    <property type="molecule type" value="Genomic_DNA"/>
</dbReference>
<dbReference type="Proteomes" id="UP000718564">
    <property type="component" value="Unassembled WGS sequence"/>
</dbReference>
<keyword evidence="2" id="KW-1185">Reference proteome</keyword>
<comment type="caution">
    <text evidence="1">The sequence shown here is derived from an EMBL/GenBank/DDBJ whole genome shotgun (WGS) entry which is preliminary data.</text>
</comment>
<reference evidence="1 2" key="1">
    <citation type="submission" date="2018-06" db="EMBL/GenBank/DDBJ databases">
        <title>Comparative genomics of Brasilonema spp. strains.</title>
        <authorList>
            <person name="Alvarenga D.O."/>
            <person name="Fiore M.F."/>
            <person name="Varani A.M."/>
        </authorList>
    </citation>
    <scope>NUCLEOTIDE SEQUENCE [LARGE SCALE GENOMIC DNA]</scope>
    <source>
        <strain evidence="1 2">SPC951</strain>
    </source>
</reference>
<dbReference type="Gene3D" id="2.160.20.10">
    <property type="entry name" value="Single-stranded right-handed beta-helix, Pectin lyase-like"/>
    <property type="match status" value="1"/>
</dbReference>
<dbReference type="InterPro" id="IPR012334">
    <property type="entry name" value="Pectin_lyas_fold"/>
</dbReference>
<evidence type="ECO:0008006" key="3">
    <source>
        <dbReference type="Google" id="ProtNLM"/>
    </source>
</evidence>
<evidence type="ECO:0000313" key="1">
    <source>
        <dbReference type="EMBL" id="NMG22799.1"/>
    </source>
</evidence>
<name>A0ABX1PE88_9CYAN</name>
<proteinExistence type="predicted"/>